<feature type="compositionally biased region" description="Acidic residues" evidence="4">
    <location>
        <begin position="371"/>
        <end position="395"/>
    </location>
</feature>
<keyword evidence="7" id="KW-1185">Reference proteome</keyword>
<feature type="domain" description="SET" evidence="5">
    <location>
        <begin position="2"/>
        <end position="336"/>
    </location>
</feature>
<evidence type="ECO:0000256" key="2">
    <source>
        <dbReference type="ARBA" id="ARBA00022679"/>
    </source>
</evidence>
<evidence type="ECO:0000256" key="3">
    <source>
        <dbReference type="ARBA" id="ARBA00022691"/>
    </source>
</evidence>
<evidence type="ECO:0000313" key="7">
    <source>
        <dbReference type="Proteomes" id="UP000069940"/>
    </source>
</evidence>
<dbReference type="PANTHER" id="PTHR46402">
    <property type="entry name" value="SET AND MYND DOMAIN-CONTAINING PROTEIN 5"/>
    <property type="match status" value="1"/>
</dbReference>
<dbReference type="Proteomes" id="UP000069940">
    <property type="component" value="Unassembled WGS sequence"/>
</dbReference>
<sequence>MSLVEVRTTSQKGRGLYATAPIKEGTVLFEETPLVSAQFSWNYTYGYLACEYCLKPLETAETNVRRLTNDYSISLPYRECCPIQEQLGGHTKCPDCREVYCSDECLQNAVKLYHRALCLGAEKGNAEHPTNALVEFWKKTHYPPETSSIQLVVKIIGMFKQSDDLAALRAKFDDFVSQTMNEDLMIFHKMLGENFSQQIDELYELISRAFDPAGEERLQWLTLSGFRSLLALIGTNGQGIGTSSFADWVRNVSELDLPDNQRESVDILIDNLYNKLDEVVGSFLNNEGSALYSYQSKVNHSCAPNVECRFPNSNNVLALTATRDIKVGEEICISYLDECALERSRHSRQKMLSENYLFQCQCEKCENQINDPDETSEDEDDEDEDEDNDMDDDSD</sequence>
<proteinExistence type="predicted"/>
<dbReference type="PANTHER" id="PTHR46402:SF2">
    <property type="entry name" value="HISTONE-LYSINE N-TRIMETHYLTRANSFERASE SMYD5"/>
    <property type="match status" value="1"/>
</dbReference>
<keyword evidence="1" id="KW-0489">Methyltransferase</keyword>
<dbReference type="RefSeq" id="XP_019558278.3">
    <property type="nucleotide sequence ID" value="XM_019702733.3"/>
</dbReference>
<dbReference type="SUPFAM" id="SSF82199">
    <property type="entry name" value="SET domain"/>
    <property type="match status" value="1"/>
</dbReference>
<dbReference type="Pfam" id="PF00856">
    <property type="entry name" value="SET"/>
    <property type="match status" value="1"/>
</dbReference>
<name>A0ABM1YX56_AEDAL</name>
<evidence type="ECO:0000313" key="6">
    <source>
        <dbReference type="EnsemblMetazoa" id="AALFPA23_012920.P18633"/>
    </source>
</evidence>
<dbReference type="GeneID" id="109427223"/>
<reference evidence="7" key="1">
    <citation type="journal article" date="2015" name="Proc. Natl. Acad. Sci. U.S.A.">
        <title>Genome sequence of the Asian Tiger mosquito, Aedes albopictus, reveals insights into its biology, genetics, and evolution.</title>
        <authorList>
            <person name="Chen X.G."/>
            <person name="Jiang X."/>
            <person name="Gu J."/>
            <person name="Xu M."/>
            <person name="Wu Y."/>
            <person name="Deng Y."/>
            <person name="Zhang C."/>
            <person name="Bonizzoni M."/>
            <person name="Dermauw W."/>
            <person name="Vontas J."/>
            <person name="Armbruster P."/>
            <person name="Huang X."/>
            <person name="Yang Y."/>
            <person name="Zhang H."/>
            <person name="He W."/>
            <person name="Peng H."/>
            <person name="Liu Y."/>
            <person name="Wu K."/>
            <person name="Chen J."/>
            <person name="Lirakis M."/>
            <person name="Topalis P."/>
            <person name="Van Leeuwen T."/>
            <person name="Hall A.B."/>
            <person name="Jiang X."/>
            <person name="Thorpe C."/>
            <person name="Mueller R.L."/>
            <person name="Sun C."/>
            <person name="Waterhouse R.M."/>
            <person name="Yan G."/>
            <person name="Tu Z.J."/>
            <person name="Fang X."/>
            <person name="James A.A."/>
        </authorList>
    </citation>
    <scope>NUCLEOTIDE SEQUENCE [LARGE SCALE GENOMIC DNA]</scope>
    <source>
        <strain evidence="7">Foshan</strain>
    </source>
</reference>
<feature type="region of interest" description="Disordered" evidence="4">
    <location>
        <begin position="368"/>
        <end position="395"/>
    </location>
</feature>
<keyword evidence="3" id="KW-0949">S-adenosyl-L-methionine</keyword>
<keyword evidence="2" id="KW-0808">Transferase</keyword>
<evidence type="ECO:0000256" key="1">
    <source>
        <dbReference type="ARBA" id="ARBA00022603"/>
    </source>
</evidence>
<reference evidence="6" key="2">
    <citation type="submission" date="2025-05" db="UniProtKB">
        <authorList>
            <consortium name="EnsemblMetazoa"/>
        </authorList>
    </citation>
    <scope>IDENTIFICATION</scope>
    <source>
        <strain evidence="6">Foshan</strain>
    </source>
</reference>
<accession>A0ABM1YX56</accession>
<organism evidence="6 7">
    <name type="scientific">Aedes albopictus</name>
    <name type="common">Asian tiger mosquito</name>
    <name type="synonym">Stegomyia albopicta</name>
    <dbReference type="NCBI Taxonomy" id="7160"/>
    <lineage>
        <taxon>Eukaryota</taxon>
        <taxon>Metazoa</taxon>
        <taxon>Ecdysozoa</taxon>
        <taxon>Arthropoda</taxon>
        <taxon>Hexapoda</taxon>
        <taxon>Insecta</taxon>
        <taxon>Pterygota</taxon>
        <taxon>Neoptera</taxon>
        <taxon>Endopterygota</taxon>
        <taxon>Diptera</taxon>
        <taxon>Nematocera</taxon>
        <taxon>Culicoidea</taxon>
        <taxon>Culicidae</taxon>
        <taxon>Culicinae</taxon>
        <taxon>Aedini</taxon>
        <taxon>Aedes</taxon>
        <taxon>Stegomyia</taxon>
    </lineage>
</organism>
<dbReference type="InterPro" id="IPR046341">
    <property type="entry name" value="SET_dom_sf"/>
</dbReference>
<dbReference type="Gene3D" id="2.170.270.10">
    <property type="entry name" value="SET domain"/>
    <property type="match status" value="1"/>
</dbReference>
<dbReference type="SMART" id="SM00317">
    <property type="entry name" value="SET"/>
    <property type="match status" value="1"/>
</dbReference>
<dbReference type="InterPro" id="IPR001214">
    <property type="entry name" value="SET_dom"/>
</dbReference>
<evidence type="ECO:0000259" key="5">
    <source>
        <dbReference type="PROSITE" id="PS50280"/>
    </source>
</evidence>
<protein>
    <recommendedName>
        <fullName evidence="5">SET domain-containing protein</fullName>
    </recommendedName>
</protein>
<evidence type="ECO:0000256" key="4">
    <source>
        <dbReference type="SAM" id="MobiDB-lite"/>
    </source>
</evidence>
<dbReference type="EnsemblMetazoa" id="AALFPA23_012920.R18633">
    <property type="protein sequence ID" value="AALFPA23_012920.P18633"/>
    <property type="gene ID" value="AALFPA23_012920"/>
</dbReference>
<dbReference type="PROSITE" id="PS50280">
    <property type="entry name" value="SET"/>
    <property type="match status" value="1"/>
</dbReference>